<protein>
    <submittedName>
        <fullName evidence="1">Uncharacterized protein</fullName>
    </submittedName>
</protein>
<dbReference type="Proteomes" id="UP000283269">
    <property type="component" value="Unassembled WGS sequence"/>
</dbReference>
<accession>A0A409XWC9</accession>
<gene>
    <name evidence="1" type="ORF">CVT25_002255</name>
</gene>
<evidence type="ECO:0000313" key="1">
    <source>
        <dbReference type="EMBL" id="PPQ95068.1"/>
    </source>
</evidence>
<comment type="caution">
    <text evidence="1">The sequence shown here is derived from an EMBL/GenBank/DDBJ whole genome shotgun (WGS) entry which is preliminary data.</text>
</comment>
<name>A0A409XWC9_PSICY</name>
<sequence length="282" mass="31709">MAPTSTPTGSSGDSAHSQASQLVLTLQCLCSLHREGTVILLSSAKQALHNAMLRSSPPPELVLGKRTHEHNLNATTLQYATHKKLCPDQCDKLKAFLQDTPMGCQAKLFVCLFLVKNKINTFQLAIPPYQISDELKTNINNYTLAILLSINISAYKSNIPCNHILNILKRYQFDLPVGIEHDYVNWEKITTAIRDSITQNSNIFALAQLCSRVMLMHAIHQECNGGEKYWNLIGQHLVLFFFHDNMLILYHTCRAFGDILKTNRDTYGMGEDYEIGDIVADN</sequence>
<proteinExistence type="predicted"/>
<keyword evidence="2" id="KW-1185">Reference proteome</keyword>
<dbReference type="AlphaFoldDB" id="A0A409XWC9"/>
<organism evidence="1 2">
    <name type="scientific">Psilocybe cyanescens</name>
    <dbReference type="NCBI Taxonomy" id="93625"/>
    <lineage>
        <taxon>Eukaryota</taxon>
        <taxon>Fungi</taxon>
        <taxon>Dikarya</taxon>
        <taxon>Basidiomycota</taxon>
        <taxon>Agaricomycotina</taxon>
        <taxon>Agaricomycetes</taxon>
        <taxon>Agaricomycetidae</taxon>
        <taxon>Agaricales</taxon>
        <taxon>Agaricineae</taxon>
        <taxon>Strophariaceae</taxon>
        <taxon>Psilocybe</taxon>
    </lineage>
</organism>
<reference evidence="1 2" key="1">
    <citation type="journal article" date="2018" name="Evol. Lett.">
        <title>Horizontal gene cluster transfer increased hallucinogenic mushroom diversity.</title>
        <authorList>
            <person name="Reynolds H.T."/>
            <person name="Vijayakumar V."/>
            <person name="Gluck-Thaler E."/>
            <person name="Korotkin H.B."/>
            <person name="Matheny P.B."/>
            <person name="Slot J.C."/>
        </authorList>
    </citation>
    <scope>NUCLEOTIDE SEQUENCE [LARGE SCALE GENOMIC DNA]</scope>
    <source>
        <strain evidence="1 2">2631</strain>
    </source>
</reference>
<evidence type="ECO:0000313" key="2">
    <source>
        <dbReference type="Proteomes" id="UP000283269"/>
    </source>
</evidence>
<dbReference type="OrthoDB" id="3236341at2759"/>
<dbReference type="InParanoid" id="A0A409XWC9"/>
<dbReference type="EMBL" id="NHYD01000128">
    <property type="protein sequence ID" value="PPQ95068.1"/>
    <property type="molecule type" value="Genomic_DNA"/>
</dbReference>